<dbReference type="Proteomes" id="UP000567795">
    <property type="component" value="Unassembled WGS sequence"/>
</dbReference>
<name>A0A853A0S0_9ACTN</name>
<dbReference type="EMBL" id="JACBZD010000002">
    <property type="protein sequence ID" value="NYI08166.1"/>
    <property type="molecule type" value="Genomic_DNA"/>
</dbReference>
<gene>
    <name evidence="3" type="ORF">FHU37_005195</name>
</gene>
<dbReference type="RefSeq" id="WP_179817027.1">
    <property type="nucleotide sequence ID" value="NZ_JACBZD010000002.1"/>
</dbReference>
<dbReference type="Gene3D" id="2.80.10.50">
    <property type="match status" value="1"/>
</dbReference>
<evidence type="ECO:0000313" key="4">
    <source>
        <dbReference type="Proteomes" id="UP000567795"/>
    </source>
</evidence>
<keyword evidence="4" id="KW-1185">Reference proteome</keyword>
<evidence type="ECO:0000259" key="2">
    <source>
        <dbReference type="Pfam" id="PF14200"/>
    </source>
</evidence>
<dbReference type="AlphaFoldDB" id="A0A853A0S0"/>
<feature type="region of interest" description="Disordered" evidence="1">
    <location>
        <begin position="36"/>
        <end position="98"/>
    </location>
</feature>
<dbReference type="Pfam" id="PF14200">
    <property type="entry name" value="RicinB_lectin_2"/>
    <property type="match status" value="1"/>
</dbReference>
<dbReference type="SUPFAM" id="SSF50370">
    <property type="entry name" value="Ricin B-like lectins"/>
    <property type="match status" value="1"/>
</dbReference>
<proteinExistence type="predicted"/>
<dbReference type="CDD" id="cd00161">
    <property type="entry name" value="beta-trefoil_Ricin-like"/>
    <property type="match status" value="1"/>
</dbReference>
<dbReference type="InterPro" id="IPR035992">
    <property type="entry name" value="Ricin_B-like_lectins"/>
</dbReference>
<dbReference type="InterPro" id="IPR000772">
    <property type="entry name" value="Ricin_B_lectin"/>
</dbReference>
<reference evidence="3 4" key="1">
    <citation type="submission" date="2020-07" db="EMBL/GenBank/DDBJ databases">
        <title>Sequencing the genomes of 1000 actinobacteria strains.</title>
        <authorList>
            <person name="Klenk H.-P."/>
        </authorList>
    </citation>
    <scope>NUCLEOTIDE SEQUENCE [LARGE SCALE GENOMIC DNA]</scope>
    <source>
        <strain evidence="3 4">DSM 42178</strain>
    </source>
</reference>
<protein>
    <recommendedName>
        <fullName evidence="2">Ricin B lectin domain-containing protein</fullName>
    </recommendedName>
</protein>
<evidence type="ECO:0000256" key="1">
    <source>
        <dbReference type="SAM" id="MobiDB-lite"/>
    </source>
</evidence>
<feature type="domain" description="Ricin B lectin" evidence="2">
    <location>
        <begin position="103"/>
        <end position="176"/>
    </location>
</feature>
<evidence type="ECO:0000313" key="3">
    <source>
        <dbReference type="EMBL" id="NYI08166.1"/>
    </source>
</evidence>
<feature type="compositionally biased region" description="Low complexity" evidence="1">
    <location>
        <begin position="39"/>
        <end position="98"/>
    </location>
</feature>
<sequence>MGSRTPSRTVVTAVIGGAAACGLLAGVVSGLLRAGGGEEPPAALPATTAAAPTSADPAGAGPSASSPAASLPASAPASPSAPASASASASGTPAVQPAPGPAAGRYTLVLAGTQLAADVEGASVAPGARVMGWQFSGAPHQLWQLQPSPAGGYHLVAAHSGQCLTTAGGAGAPVVQQPCADPAAAGGWGITALPGLPGQWALTDAATGLAVGLGPAGDSSLALLPPGSTQGWVLTPA</sequence>
<dbReference type="PROSITE" id="PS51257">
    <property type="entry name" value="PROKAR_LIPOPROTEIN"/>
    <property type="match status" value="1"/>
</dbReference>
<accession>A0A853A0S0</accession>
<organism evidence="3 4">
    <name type="scientific">Allostreptomyces psammosilenae</name>
    <dbReference type="NCBI Taxonomy" id="1892865"/>
    <lineage>
        <taxon>Bacteria</taxon>
        <taxon>Bacillati</taxon>
        <taxon>Actinomycetota</taxon>
        <taxon>Actinomycetes</taxon>
        <taxon>Kitasatosporales</taxon>
        <taxon>Streptomycetaceae</taxon>
        <taxon>Allostreptomyces</taxon>
    </lineage>
</organism>
<comment type="caution">
    <text evidence="3">The sequence shown here is derived from an EMBL/GenBank/DDBJ whole genome shotgun (WGS) entry which is preliminary data.</text>
</comment>